<protein>
    <recommendedName>
        <fullName evidence="4">ribonucleoside-diphosphate reductase</fullName>
        <ecNumber evidence="4">1.17.4.1</ecNumber>
    </recommendedName>
</protein>
<evidence type="ECO:0000256" key="2">
    <source>
        <dbReference type="ARBA" id="ARBA00009303"/>
    </source>
</evidence>
<dbReference type="CDD" id="cd01049">
    <property type="entry name" value="RNRR2"/>
    <property type="match status" value="1"/>
</dbReference>
<evidence type="ECO:0000256" key="6">
    <source>
        <dbReference type="ARBA" id="ARBA00023002"/>
    </source>
</evidence>
<evidence type="ECO:0000256" key="3">
    <source>
        <dbReference type="ARBA" id="ARBA00011209"/>
    </source>
</evidence>
<comment type="similarity">
    <text evidence="2">Belongs to the ribonucleoside diphosphate reductase small chain family.</text>
</comment>
<feature type="compositionally biased region" description="Acidic residues" evidence="10">
    <location>
        <begin position="318"/>
        <end position="331"/>
    </location>
</feature>
<evidence type="ECO:0000256" key="7">
    <source>
        <dbReference type="ARBA" id="ARBA00023004"/>
    </source>
</evidence>
<name>A0ABD4LMX2_BACCE</name>
<dbReference type="GO" id="GO:0009263">
    <property type="term" value="P:deoxyribonucleotide biosynthetic process"/>
    <property type="evidence" value="ECO:0007669"/>
    <property type="project" value="UniProtKB-KW"/>
</dbReference>
<evidence type="ECO:0000256" key="10">
    <source>
        <dbReference type="SAM" id="MobiDB-lite"/>
    </source>
</evidence>
<dbReference type="PANTHER" id="PTHR23409:SF18">
    <property type="entry name" value="RIBONUCLEOSIDE-DIPHOSPHATE REDUCTASE SUBUNIT M2"/>
    <property type="match status" value="1"/>
</dbReference>
<dbReference type="GO" id="GO:0004748">
    <property type="term" value="F:ribonucleoside-diphosphate reductase activity, thioredoxin disulfide as acceptor"/>
    <property type="evidence" value="ECO:0007669"/>
    <property type="project" value="UniProtKB-EC"/>
</dbReference>
<evidence type="ECO:0000256" key="8">
    <source>
        <dbReference type="ARBA" id="ARBA00023116"/>
    </source>
</evidence>
<dbReference type="InterPro" id="IPR012348">
    <property type="entry name" value="RNR-like"/>
</dbReference>
<evidence type="ECO:0000256" key="4">
    <source>
        <dbReference type="ARBA" id="ARBA00012274"/>
    </source>
</evidence>
<dbReference type="InterPro" id="IPR033909">
    <property type="entry name" value="RNR_small"/>
</dbReference>
<gene>
    <name evidence="12" type="primary">nrdF</name>
    <name evidence="12" type="ORF">JCR31_28745</name>
</gene>
<comment type="caution">
    <text evidence="12">The sequence shown here is derived from an EMBL/GenBank/DDBJ whole genome shotgun (WGS) entry which is preliminary data.</text>
</comment>
<comment type="subunit">
    <text evidence="3">Tetramer of two alpha and two beta subunits.</text>
</comment>
<evidence type="ECO:0000313" key="13">
    <source>
        <dbReference type="Proteomes" id="UP000613452"/>
    </source>
</evidence>
<dbReference type="InterPro" id="IPR026494">
    <property type="entry name" value="RNR_NrdF-like"/>
</dbReference>
<evidence type="ECO:0000256" key="11">
    <source>
        <dbReference type="SAM" id="Phobius"/>
    </source>
</evidence>
<evidence type="ECO:0000256" key="1">
    <source>
        <dbReference type="ARBA" id="ARBA00001962"/>
    </source>
</evidence>
<comment type="catalytic activity">
    <reaction evidence="9">
        <text>a 2'-deoxyribonucleoside 5'-diphosphate + [thioredoxin]-disulfide + H2O = a ribonucleoside 5'-diphosphate + [thioredoxin]-dithiol</text>
        <dbReference type="Rhea" id="RHEA:23252"/>
        <dbReference type="Rhea" id="RHEA-COMP:10698"/>
        <dbReference type="Rhea" id="RHEA-COMP:10700"/>
        <dbReference type="ChEBI" id="CHEBI:15377"/>
        <dbReference type="ChEBI" id="CHEBI:29950"/>
        <dbReference type="ChEBI" id="CHEBI:50058"/>
        <dbReference type="ChEBI" id="CHEBI:57930"/>
        <dbReference type="ChEBI" id="CHEBI:73316"/>
        <dbReference type="EC" id="1.17.4.1"/>
    </reaction>
</comment>
<dbReference type="PANTHER" id="PTHR23409">
    <property type="entry name" value="RIBONUCLEOSIDE-DIPHOSPHATE REDUCTASE SMALL CHAIN"/>
    <property type="match status" value="1"/>
</dbReference>
<dbReference type="InterPro" id="IPR009078">
    <property type="entry name" value="Ferritin-like_SF"/>
</dbReference>
<feature type="region of interest" description="Disordered" evidence="10">
    <location>
        <begin position="310"/>
        <end position="331"/>
    </location>
</feature>
<dbReference type="GO" id="GO:0046872">
    <property type="term" value="F:metal ion binding"/>
    <property type="evidence" value="ECO:0007669"/>
    <property type="project" value="UniProtKB-KW"/>
</dbReference>
<dbReference type="SUPFAM" id="SSF47240">
    <property type="entry name" value="Ferritin-like"/>
    <property type="match status" value="1"/>
</dbReference>
<dbReference type="NCBIfam" id="NF007183">
    <property type="entry name" value="PRK09614.1-2"/>
    <property type="match status" value="1"/>
</dbReference>
<comment type="cofactor">
    <cofactor evidence="1">
        <name>Fe cation</name>
        <dbReference type="ChEBI" id="CHEBI:24875"/>
    </cofactor>
</comment>
<organism evidence="12 13">
    <name type="scientific">Bacillus cereus</name>
    <dbReference type="NCBI Taxonomy" id="1396"/>
    <lineage>
        <taxon>Bacteria</taxon>
        <taxon>Bacillati</taxon>
        <taxon>Bacillota</taxon>
        <taxon>Bacilli</taxon>
        <taxon>Bacillales</taxon>
        <taxon>Bacillaceae</taxon>
        <taxon>Bacillus</taxon>
        <taxon>Bacillus cereus group</taxon>
    </lineage>
</organism>
<keyword evidence="5" id="KW-0479">Metal-binding</keyword>
<dbReference type="Pfam" id="PF00268">
    <property type="entry name" value="Ribonuc_red_sm"/>
    <property type="match status" value="1"/>
</dbReference>
<dbReference type="Gene3D" id="1.10.620.20">
    <property type="entry name" value="Ribonucleotide Reductase, subunit A"/>
    <property type="match status" value="1"/>
</dbReference>
<keyword evidence="11" id="KW-0812">Transmembrane</keyword>
<dbReference type="EC" id="1.17.4.1" evidence="4"/>
<dbReference type="NCBIfam" id="TIGR04171">
    <property type="entry name" value="RNR_1b_NrdF"/>
    <property type="match status" value="1"/>
</dbReference>
<evidence type="ECO:0000256" key="5">
    <source>
        <dbReference type="ARBA" id="ARBA00022723"/>
    </source>
</evidence>
<proteinExistence type="inferred from homology"/>
<keyword evidence="8" id="KW-0215">Deoxyribonucleotide synthesis</keyword>
<keyword evidence="11" id="KW-1133">Transmembrane helix</keyword>
<dbReference type="Proteomes" id="UP000613452">
    <property type="component" value="Unassembled WGS sequence"/>
</dbReference>
<dbReference type="InterPro" id="IPR000358">
    <property type="entry name" value="RNR_small_fam"/>
</dbReference>
<sequence>MITTPRVHRAVNWNKQTDSYTLAFWEQNIQQMWTDTEFVPSKDRNVWNTLSPEIQDAYKKVLSGLTALDTKQYEVGIPAIKAHIHDLQRKGVLSFMEFMESMHAKSYSTIFTTLLPESEVDYLLDVWVEENPFLQYKAELVSHYYENINDRKTLYIALVASVYLESFLFYSGFFLPLWLAGQGKMVASGEIILKIIQDESIHGVYIGLLAQEMYQLLTPQEQEEVDYESEKLMEELMDNEFKYTENIYSAIGLDHEVKAFLHYNANKALMNLGKSAKYEDKKINPIVLNGLNTESGTHDFFSTKGNSYQKAKHRPLTDDDFIFPEPSEDDI</sequence>
<evidence type="ECO:0000313" key="12">
    <source>
        <dbReference type="EMBL" id="MBK1611823.1"/>
    </source>
</evidence>
<dbReference type="EMBL" id="JAEFBZ010000007">
    <property type="protein sequence ID" value="MBK1611823.1"/>
    <property type="molecule type" value="Genomic_DNA"/>
</dbReference>
<accession>A0ABD4LMX2</accession>
<keyword evidence="11" id="KW-0472">Membrane</keyword>
<dbReference type="RefSeq" id="WP_200152655.1">
    <property type="nucleotide sequence ID" value="NZ_JAEFBZ010000007.1"/>
</dbReference>
<keyword evidence="7" id="KW-0408">Iron</keyword>
<reference evidence="12 13" key="1">
    <citation type="submission" date="2020-12" db="EMBL/GenBank/DDBJ databases">
        <title>Genome assembly for a thermostable protease producing Bacillus cereus MAKP1 strain isolated from chicken gut.</title>
        <authorList>
            <person name="Malaviya A."/>
        </authorList>
    </citation>
    <scope>NUCLEOTIDE SEQUENCE [LARGE SCALE GENOMIC DNA]</scope>
    <source>
        <strain evidence="12 13">MAKP1</strain>
    </source>
</reference>
<evidence type="ECO:0000256" key="9">
    <source>
        <dbReference type="ARBA" id="ARBA00047754"/>
    </source>
</evidence>
<dbReference type="AlphaFoldDB" id="A0ABD4LMX2"/>
<feature type="transmembrane region" description="Helical" evidence="11">
    <location>
        <begin position="154"/>
        <end position="179"/>
    </location>
</feature>
<keyword evidence="6 12" id="KW-0560">Oxidoreductase</keyword>